<dbReference type="OrthoDB" id="9777219at2"/>
<evidence type="ECO:0000259" key="3">
    <source>
        <dbReference type="Pfam" id="PF23357"/>
    </source>
</evidence>
<feature type="transmembrane region" description="Helical" evidence="1">
    <location>
        <begin position="529"/>
        <end position="551"/>
    </location>
</feature>
<feature type="domain" description="ABC-type uncharacterised transport system" evidence="2">
    <location>
        <begin position="186"/>
        <end position="494"/>
    </location>
</feature>
<protein>
    <submittedName>
        <fullName evidence="4">Protein involved in gliding motility GldG</fullName>
    </submittedName>
</protein>
<keyword evidence="5" id="KW-1185">Reference proteome</keyword>
<dbReference type="AlphaFoldDB" id="A0A370QGA6"/>
<dbReference type="Pfam" id="PF09822">
    <property type="entry name" value="ABC_transp_aux"/>
    <property type="match status" value="1"/>
</dbReference>
<reference evidence="4 5" key="1">
    <citation type="submission" date="2018-07" db="EMBL/GenBank/DDBJ databases">
        <title>Genomic Encyclopedia of Type Strains, Phase IV (KMG-IV): sequencing the most valuable type-strain genomes for metagenomic binning, comparative biology and taxonomic classification.</title>
        <authorList>
            <person name="Goeker M."/>
        </authorList>
    </citation>
    <scope>NUCLEOTIDE SEQUENCE [LARGE SCALE GENOMIC DNA]</scope>
    <source>
        <strain evidence="4 5">DSM 101478</strain>
    </source>
</reference>
<accession>A0A370QGA6</accession>
<proteinExistence type="predicted"/>
<sequence>MGKSLKQIVIVVSVLVGLNLLSNKVYKRFDLTQDKRYTLSEEAKETVATVNSPIKIDVFLEGNFPPEFKKLQLETEQLLEEFKSYNPNIAYEFINPVESENPEALQQEFINRGMKGAQVEVRENGKVSTEVVFPWALAQYQEKTVKVPLLKNVLGATPEERVNNSIQNLEYAFTYGFHQLVNGKSKRIAVLKGNGELDDRYVADIFSTLRETYFIAPFTLDSAAVSPKKTLEQLNTFDLIVAAKPVEKFTDAERYILDQYTMNGGSSIWLVDATQIVQDPETGITAAIPLDINLGDFFFKYGIRINPNLVKDVYCAPIVLASGEQRESQYNKYPWLFSPLSSAANEHPIVNNTEAVKFDYASGIEILTNDLQKSILLSSSPITKLQSTPYEIDIDKEIPNALQIVNEGPDPSVFSAGETPLAVLLEGEFPSVFNNRVKPFKISEDRTSSPPTKMLVISDGDVIKNQLDRGKPLELGFDKWTNAFYGNKEFLLNAVNYMLDDSGLINIRTKKIAVPFLDPQKTLAQRTQWQAVNLLLPLGLLALFGFLYSYFRKRKYTR</sequence>
<dbReference type="InterPro" id="IPR019863">
    <property type="entry name" value="Motility-assoc_ABC-rel_GldG"/>
</dbReference>
<gene>
    <name evidence="4" type="ORF">C8D94_102579</name>
</gene>
<keyword evidence="1" id="KW-0812">Transmembrane</keyword>
<dbReference type="NCBIfam" id="TIGR03521">
    <property type="entry name" value="GldG"/>
    <property type="match status" value="1"/>
</dbReference>
<evidence type="ECO:0000313" key="5">
    <source>
        <dbReference type="Proteomes" id="UP000255317"/>
    </source>
</evidence>
<keyword evidence="1" id="KW-1133">Transmembrane helix</keyword>
<evidence type="ECO:0000259" key="2">
    <source>
        <dbReference type="Pfam" id="PF09822"/>
    </source>
</evidence>
<keyword evidence="1" id="KW-0472">Membrane</keyword>
<name>A0A370QGA6_9FLAO</name>
<dbReference type="Pfam" id="PF23357">
    <property type="entry name" value="DUF7088"/>
    <property type="match status" value="1"/>
</dbReference>
<feature type="domain" description="DUF7088" evidence="3">
    <location>
        <begin position="33"/>
        <end position="138"/>
    </location>
</feature>
<evidence type="ECO:0000256" key="1">
    <source>
        <dbReference type="SAM" id="Phobius"/>
    </source>
</evidence>
<dbReference type="InterPro" id="IPR019196">
    <property type="entry name" value="ABC_transp_unknown"/>
</dbReference>
<dbReference type="Proteomes" id="UP000255317">
    <property type="component" value="Unassembled WGS sequence"/>
</dbReference>
<dbReference type="EMBL" id="QRAO01000002">
    <property type="protein sequence ID" value="RDK87392.1"/>
    <property type="molecule type" value="Genomic_DNA"/>
</dbReference>
<dbReference type="InterPro" id="IPR055396">
    <property type="entry name" value="DUF7088"/>
</dbReference>
<organism evidence="4 5">
    <name type="scientific">Marinirhabdus gelatinilytica</name>
    <dbReference type="NCBI Taxonomy" id="1703343"/>
    <lineage>
        <taxon>Bacteria</taxon>
        <taxon>Pseudomonadati</taxon>
        <taxon>Bacteroidota</taxon>
        <taxon>Flavobacteriia</taxon>
        <taxon>Flavobacteriales</taxon>
        <taxon>Flavobacteriaceae</taxon>
    </lineage>
</organism>
<comment type="caution">
    <text evidence="4">The sequence shown here is derived from an EMBL/GenBank/DDBJ whole genome shotgun (WGS) entry which is preliminary data.</text>
</comment>
<evidence type="ECO:0000313" key="4">
    <source>
        <dbReference type="EMBL" id="RDK87392.1"/>
    </source>
</evidence>